<organism evidence="2 3">
    <name type="scientific">Streptomyces lasalocidi</name>
    <name type="common">Streptomyces lasaliensis</name>
    <dbReference type="NCBI Taxonomy" id="324833"/>
    <lineage>
        <taxon>Bacteria</taxon>
        <taxon>Bacillati</taxon>
        <taxon>Actinomycetota</taxon>
        <taxon>Actinomycetes</taxon>
        <taxon>Kitasatosporales</taxon>
        <taxon>Streptomycetaceae</taxon>
        <taxon>Streptomyces</taxon>
    </lineage>
</organism>
<dbReference type="PANTHER" id="PTHR43798:SF33">
    <property type="entry name" value="HYDROLASE, PUTATIVE (AFU_ORTHOLOGUE AFUA_2G14860)-RELATED"/>
    <property type="match status" value="1"/>
</dbReference>
<dbReference type="OrthoDB" id="3211023at2"/>
<dbReference type="Proteomes" id="UP000305929">
    <property type="component" value="Unassembled WGS sequence"/>
</dbReference>
<evidence type="ECO:0000313" key="3">
    <source>
        <dbReference type="Proteomes" id="UP000305929"/>
    </source>
</evidence>
<keyword evidence="2" id="KW-0378">Hydrolase</keyword>
<proteinExistence type="predicted"/>
<dbReference type="SUPFAM" id="SSF53474">
    <property type="entry name" value="alpha/beta-Hydrolases"/>
    <property type="match status" value="1"/>
</dbReference>
<feature type="domain" description="AB hydrolase-1" evidence="1">
    <location>
        <begin position="41"/>
        <end position="275"/>
    </location>
</feature>
<dbReference type="InterPro" id="IPR029058">
    <property type="entry name" value="AB_hydrolase_fold"/>
</dbReference>
<dbReference type="PANTHER" id="PTHR43798">
    <property type="entry name" value="MONOACYLGLYCEROL LIPASE"/>
    <property type="match status" value="1"/>
</dbReference>
<dbReference type="GO" id="GO:0016020">
    <property type="term" value="C:membrane"/>
    <property type="evidence" value="ECO:0007669"/>
    <property type="project" value="TreeGrafter"/>
</dbReference>
<name>A0A4U5WAL0_STRLS</name>
<dbReference type="EMBL" id="SZNQ01000001">
    <property type="protein sequence ID" value="TKS98714.1"/>
    <property type="molecule type" value="Genomic_DNA"/>
</dbReference>
<dbReference type="RefSeq" id="WP_137304624.1">
    <property type="nucleotide sequence ID" value="NZ_SZNQ01000001.1"/>
</dbReference>
<reference evidence="2 3" key="1">
    <citation type="submission" date="2019-04" db="EMBL/GenBank/DDBJ databases">
        <title>Streptomyces lasaliensis sp. nov., an Actinomycete isolated from soil which produces the polyether antibiotic lasalocid.</title>
        <authorList>
            <person name="Erwin G."/>
            <person name="Haber C."/>
        </authorList>
    </citation>
    <scope>NUCLEOTIDE SEQUENCE [LARGE SCALE GENOMIC DNA]</scope>
    <source>
        <strain evidence="2 3">X-537</strain>
    </source>
</reference>
<comment type="caution">
    <text evidence="2">The sequence shown here is derived from an EMBL/GenBank/DDBJ whole genome shotgun (WGS) entry which is preliminary data.</text>
</comment>
<evidence type="ECO:0000313" key="2">
    <source>
        <dbReference type="EMBL" id="TKS98714.1"/>
    </source>
</evidence>
<protein>
    <submittedName>
        <fullName evidence="2">Alpha/beta hydrolase</fullName>
    </submittedName>
</protein>
<gene>
    <name evidence="2" type="ORF">E4U91_00175</name>
</gene>
<dbReference type="GO" id="GO:0016787">
    <property type="term" value="F:hydrolase activity"/>
    <property type="evidence" value="ECO:0007669"/>
    <property type="project" value="UniProtKB-KW"/>
</dbReference>
<dbReference type="AlphaFoldDB" id="A0A4U5WAL0"/>
<dbReference type="Gene3D" id="3.40.50.1820">
    <property type="entry name" value="alpha/beta hydrolase"/>
    <property type="match status" value="1"/>
</dbReference>
<accession>A0A4U5WAL0</accession>
<dbReference type="InterPro" id="IPR050266">
    <property type="entry name" value="AB_hydrolase_sf"/>
</dbReference>
<evidence type="ECO:0000259" key="1">
    <source>
        <dbReference type="Pfam" id="PF12697"/>
    </source>
</evidence>
<sequence length="284" mass="30414">MSQLLTAALPPGVTRSQVNTPRGCFAALESDPSPAGKRGDVLLLPGLTGSKEDFAPLLPFLSRHGYRAVAVDGRGQYETAGSSDPAAYTPSELAADLLALTRALRSDSVHLVGHSYGGFVARQAVVQTSADPGVVQPWSSLTLLNSGPAAPARSQSQRIQLLIEALPTMPKDVIWEFMTQKSTTGDAVDLMRDRWLRTCTQQLISAGRWMLNPPSALADLEQCDLPKLVLAGSPDEAWPVAEFEEMAARLEASCVIIRHGGHSPSVHEPASTADALARFWNHSE</sequence>
<dbReference type="InterPro" id="IPR000073">
    <property type="entry name" value="AB_hydrolase_1"/>
</dbReference>
<dbReference type="Pfam" id="PF12697">
    <property type="entry name" value="Abhydrolase_6"/>
    <property type="match status" value="1"/>
</dbReference>
<keyword evidence="3" id="KW-1185">Reference proteome</keyword>